<protein>
    <submittedName>
        <fullName evidence="1">Uncharacterized protein</fullName>
    </submittedName>
</protein>
<evidence type="ECO:0000313" key="1">
    <source>
        <dbReference type="EMBL" id="VDI51377.1"/>
    </source>
</evidence>
<dbReference type="Proteomes" id="UP000596742">
    <property type="component" value="Unassembled WGS sequence"/>
</dbReference>
<accession>A0A8B6FJV2</accession>
<reference evidence="1" key="1">
    <citation type="submission" date="2018-11" db="EMBL/GenBank/DDBJ databases">
        <authorList>
            <person name="Alioto T."/>
            <person name="Alioto T."/>
        </authorList>
    </citation>
    <scope>NUCLEOTIDE SEQUENCE</scope>
</reference>
<dbReference type="EMBL" id="UYJE01007047">
    <property type="protein sequence ID" value="VDI51377.1"/>
    <property type="molecule type" value="Genomic_DNA"/>
</dbReference>
<evidence type="ECO:0000313" key="2">
    <source>
        <dbReference type="Proteomes" id="UP000596742"/>
    </source>
</evidence>
<gene>
    <name evidence="1" type="ORF">MGAL_10B060420</name>
</gene>
<keyword evidence="2" id="KW-1185">Reference proteome</keyword>
<sequence>MTCAQPEYLFSLCNMMILPQTITYYLKWIIHYSKTEGQNCSTQHIESCTTAYYSTLIESAGDIGAICSVINTYTECMQTLSDCNSTAVHEAISDANTTLYQSGCEIESQNCSTKQITSCTTAYGDAIPESPRTKEAICSLIRTYIECLQTYSSDCNSNAVHAAIANANTSLYQSGCENEAHNCSTSQIGSCATAYSNALRDSPRTKEAICSVLTLHLDCLERHFSDCNLEAGQQAIDGVKMSLTLLDCDISDRPNSTSSDHLTSTLSAEVNGAGSIIFTFFVMCFGLTLYKLV</sequence>
<comment type="caution">
    <text evidence="1">The sequence shown here is derived from an EMBL/GenBank/DDBJ whole genome shotgun (WGS) entry which is preliminary data.</text>
</comment>
<name>A0A8B6FJV2_MYTGA</name>
<proteinExistence type="predicted"/>
<organism evidence="1 2">
    <name type="scientific">Mytilus galloprovincialis</name>
    <name type="common">Mediterranean mussel</name>
    <dbReference type="NCBI Taxonomy" id="29158"/>
    <lineage>
        <taxon>Eukaryota</taxon>
        <taxon>Metazoa</taxon>
        <taxon>Spiralia</taxon>
        <taxon>Lophotrochozoa</taxon>
        <taxon>Mollusca</taxon>
        <taxon>Bivalvia</taxon>
        <taxon>Autobranchia</taxon>
        <taxon>Pteriomorphia</taxon>
        <taxon>Mytilida</taxon>
        <taxon>Mytiloidea</taxon>
        <taxon>Mytilidae</taxon>
        <taxon>Mytilinae</taxon>
        <taxon>Mytilus</taxon>
    </lineage>
</organism>
<dbReference type="AlphaFoldDB" id="A0A8B6FJV2"/>